<keyword evidence="2" id="KW-0328">Glycosyltransferase</keyword>
<dbReference type="Pfam" id="PF21036">
    <property type="entry name" value="EryCIII-like_N"/>
    <property type="match status" value="1"/>
</dbReference>
<feature type="domain" description="Erythromycin biosynthesis protein CIII-like C-terminal" evidence="4">
    <location>
        <begin position="236"/>
        <end position="377"/>
    </location>
</feature>
<evidence type="ECO:0000256" key="2">
    <source>
        <dbReference type="ARBA" id="ARBA00022676"/>
    </source>
</evidence>
<name>A0A1H2VNT4_9PSEU</name>
<keyword evidence="7" id="KW-1185">Reference proteome</keyword>
<reference evidence="6 7" key="1">
    <citation type="submission" date="2016-10" db="EMBL/GenBank/DDBJ databases">
        <authorList>
            <person name="de Groot N.N."/>
        </authorList>
    </citation>
    <scope>NUCLEOTIDE SEQUENCE [LARGE SCALE GENOMIC DNA]</scope>
    <source>
        <strain evidence="6 7">CPCC 202699</strain>
    </source>
</reference>
<organism evidence="6 7">
    <name type="scientific">Amycolatopsis xylanica</name>
    <dbReference type="NCBI Taxonomy" id="589385"/>
    <lineage>
        <taxon>Bacteria</taxon>
        <taxon>Bacillati</taxon>
        <taxon>Actinomycetota</taxon>
        <taxon>Actinomycetes</taxon>
        <taxon>Pseudonocardiales</taxon>
        <taxon>Pseudonocardiaceae</taxon>
        <taxon>Amycolatopsis</taxon>
    </lineage>
</organism>
<dbReference type="InterPro" id="IPR010610">
    <property type="entry name" value="EryCIII-like_C"/>
</dbReference>
<dbReference type="Pfam" id="PF06722">
    <property type="entry name" value="EryCIII-like_C"/>
    <property type="match status" value="1"/>
</dbReference>
<proteinExistence type="inferred from homology"/>
<accession>A0A1H2VNT4</accession>
<dbReference type="STRING" id="589385.SAMN05421504_1011285"/>
<comment type="similarity">
    <text evidence="1">Belongs to the glycosyltransferase 28 family.</text>
</comment>
<evidence type="ECO:0000259" key="5">
    <source>
        <dbReference type="Pfam" id="PF21036"/>
    </source>
</evidence>
<dbReference type="PANTHER" id="PTHR48050:SF13">
    <property type="entry name" value="STEROL 3-BETA-GLUCOSYLTRANSFERASE UGT80A2"/>
    <property type="match status" value="1"/>
</dbReference>
<dbReference type="GO" id="GO:0008194">
    <property type="term" value="F:UDP-glycosyltransferase activity"/>
    <property type="evidence" value="ECO:0007669"/>
    <property type="project" value="InterPro"/>
</dbReference>
<dbReference type="InterPro" id="IPR002213">
    <property type="entry name" value="UDP_glucos_trans"/>
</dbReference>
<dbReference type="GO" id="GO:0017000">
    <property type="term" value="P:antibiotic biosynthetic process"/>
    <property type="evidence" value="ECO:0007669"/>
    <property type="project" value="UniProtKB-ARBA"/>
</dbReference>
<evidence type="ECO:0000313" key="7">
    <source>
        <dbReference type="Proteomes" id="UP000199515"/>
    </source>
</evidence>
<dbReference type="CDD" id="cd03784">
    <property type="entry name" value="GT1_Gtf-like"/>
    <property type="match status" value="1"/>
</dbReference>
<dbReference type="InterPro" id="IPR050426">
    <property type="entry name" value="Glycosyltransferase_28"/>
</dbReference>
<evidence type="ECO:0000313" key="6">
    <source>
        <dbReference type="EMBL" id="SDW69938.1"/>
    </source>
</evidence>
<dbReference type="PANTHER" id="PTHR48050">
    <property type="entry name" value="STEROL 3-BETA-GLUCOSYLTRANSFERASE"/>
    <property type="match status" value="1"/>
</dbReference>
<keyword evidence="3 6" id="KW-0808">Transferase</keyword>
<dbReference type="SUPFAM" id="SSF53756">
    <property type="entry name" value="UDP-Glycosyltransferase/glycogen phosphorylase"/>
    <property type="match status" value="1"/>
</dbReference>
<dbReference type="AlphaFoldDB" id="A0A1H2VNT4"/>
<dbReference type="Gene3D" id="3.40.50.2000">
    <property type="entry name" value="Glycogen Phosphorylase B"/>
    <property type="match status" value="2"/>
</dbReference>
<dbReference type="Proteomes" id="UP000199515">
    <property type="component" value="Unassembled WGS sequence"/>
</dbReference>
<evidence type="ECO:0000259" key="4">
    <source>
        <dbReference type="Pfam" id="PF06722"/>
    </source>
</evidence>
<evidence type="ECO:0000256" key="3">
    <source>
        <dbReference type="ARBA" id="ARBA00022679"/>
    </source>
</evidence>
<dbReference type="OrthoDB" id="5488434at2"/>
<evidence type="ECO:0000256" key="1">
    <source>
        <dbReference type="ARBA" id="ARBA00006962"/>
    </source>
</evidence>
<dbReference type="InterPro" id="IPR048284">
    <property type="entry name" value="EryCIII-like_N"/>
</dbReference>
<feature type="domain" description="Erythromycin biosynthesis protein CIII-like N-terminal" evidence="5">
    <location>
        <begin position="23"/>
        <end position="220"/>
    </location>
</feature>
<sequence length="384" mass="40681">MRVMFLSTPYPSHAASVLPLAHALRADGHEVVFAAQPDITGVVHTAGLTTATVGEGFHGLENMLAELPEGRRPLEYLGRRVPIRQLVALWYIHANYLLPRYLEFARRWRPDLIVSEQLEFCGTILGAVLGVPCVQHRWGIDPLGGPAREFARTALLAACRRHGLPGLPDPDVLLDPCPPELQMPGIAEGSPIRHLPSAAGPVPGWLHDRRAEHRVCVSLGWQTLSLNGIPLLRSIVDALGGMPDVESVVTVSPEFLAALGPVPKPVRLVAPAPLHLFLDTCAAIVHHTGAGTALSALSAGLPQVLLPQFPDQADAAERLAGAGAAAALYEAAEQNDPDAIRAAVRRMLDDGPAAKATALGAVMAAMPSPAAVARDLVSRTKALT</sequence>
<gene>
    <name evidence="6" type="ORF">SAMN05421504_1011285</name>
</gene>
<protein>
    <submittedName>
        <fullName evidence="6">Glycosyltransferase</fullName>
    </submittedName>
</protein>
<dbReference type="RefSeq" id="WP_091287564.1">
    <property type="nucleotide sequence ID" value="NZ_FNON01000001.1"/>
</dbReference>
<dbReference type="EMBL" id="FNON01000001">
    <property type="protein sequence ID" value="SDW69938.1"/>
    <property type="molecule type" value="Genomic_DNA"/>
</dbReference>
<dbReference type="GO" id="GO:0016758">
    <property type="term" value="F:hexosyltransferase activity"/>
    <property type="evidence" value="ECO:0007669"/>
    <property type="project" value="UniProtKB-ARBA"/>
</dbReference>